<protein>
    <submittedName>
        <fullName evidence="3">Type II toxin-antitoxin system PemK/MazF family toxin</fullName>
    </submittedName>
</protein>
<organism evidence="2 3">
    <name type="scientific">Heligmosomoides polygyrus</name>
    <name type="common">Parasitic roundworm</name>
    <dbReference type="NCBI Taxonomy" id="6339"/>
    <lineage>
        <taxon>Eukaryota</taxon>
        <taxon>Metazoa</taxon>
        <taxon>Ecdysozoa</taxon>
        <taxon>Nematoda</taxon>
        <taxon>Chromadorea</taxon>
        <taxon>Rhabditida</taxon>
        <taxon>Rhabditina</taxon>
        <taxon>Rhabditomorpha</taxon>
        <taxon>Strongyloidea</taxon>
        <taxon>Heligmosomidae</taxon>
        <taxon>Heligmosomoides</taxon>
    </lineage>
</organism>
<reference evidence="3" key="2">
    <citation type="submission" date="2019-09" db="UniProtKB">
        <authorList>
            <consortium name="WormBaseParasite"/>
        </authorList>
    </citation>
    <scope>IDENTIFICATION</scope>
</reference>
<gene>
    <name evidence="1" type="ORF">HPBE_LOCUS25881</name>
</gene>
<accession>A0A3P8F9W2</accession>
<dbReference type="WBParaSite" id="HPBE_0002588201-mRNA-1">
    <property type="protein sequence ID" value="HPBE_0002588201-mRNA-1"/>
    <property type="gene ID" value="HPBE_0002588201"/>
</dbReference>
<proteinExistence type="predicted"/>
<evidence type="ECO:0000313" key="1">
    <source>
        <dbReference type="EMBL" id="VDP54434.1"/>
    </source>
</evidence>
<evidence type="ECO:0000313" key="3">
    <source>
        <dbReference type="WBParaSite" id="HPBE_0002588201-mRNA-1"/>
    </source>
</evidence>
<dbReference type="AlphaFoldDB" id="A0A183GT62"/>
<name>A0A183GT62_HELPZ</name>
<evidence type="ECO:0000313" key="2">
    <source>
        <dbReference type="Proteomes" id="UP000050761"/>
    </source>
</evidence>
<dbReference type="OrthoDB" id="5862059at2759"/>
<dbReference type="EMBL" id="UZAH01038762">
    <property type="protein sequence ID" value="VDP54434.1"/>
    <property type="molecule type" value="Genomic_DNA"/>
</dbReference>
<dbReference type="Proteomes" id="UP000050761">
    <property type="component" value="Unassembled WGS sequence"/>
</dbReference>
<accession>A0A183GT62</accession>
<keyword evidence="2" id="KW-1185">Reference proteome</keyword>
<sequence length="172" mass="19423">MAERFAIVYFLRAKNADILPLSSIHGDCAVGETRRVTWHDKAYSAKIVFVGPKKVCERKVKDVSVNGELPPPVFDIEDRHEVETPRISADSTLSLWNIADIHVALFFQAHNEKRSMEIMERLRLLELSVPTKASIREVRDAQERTDKEVAKIVPLLGLVLRRLPEGAAKKGV</sequence>
<reference evidence="1 2" key="1">
    <citation type="submission" date="2018-11" db="EMBL/GenBank/DDBJ databases">
        <authorList>
            <consortium name="Pathogen Informatics"/>
        </authorList>
    </citation>
    <scope>NUCLEOTIDE SEQUENCE [LARGE SCALE GENOMIC DNA]</scope>
</reference>